<evidence type="ECO:0000313" key="3">
    <source>
        <dbReference type="Proteomes" id="UP000054248"/>
    </source>
</evidence>
<protein>
    <recommendedName>
        <fullName evidence="1">F-box domain-containing protein</fullName>
    </recommendedName>
</protein>
<reference evidence="2 3" key="1">
    <citation type="submission" date="2014-04" db="EMBL/GenBank/DDBJ databases">
        <authorList>
            <consortium name="DOE Joint Genome Institute"/>
            <person name="Kuo A."/>
            <person name="Girlanda M."/>
            <person name="Perotto S."/>
            <person name="Kohler A."/>
            <person name="Nagy L.G."/>
            <person name="Floudas D."/>
            <person name="Copeland A."/>
            <person name="Barry K.W."/>
            <person name="Cichocki N."/>
            <person name="Veneault-Fourrey C."/>
            <person name="LaButti K."/>
            <person name="Lindquist E.A."/>
            <person name="Lipzen A."/>
            <person name="Lundell T."/>
            <person name="Morin E."/>
            <person name="Murat C."/>
            <person name="Sun H."/>
            <person name="Tunlid A."/>
            <person name="Henrissat B."/>
            <person name="Grigoriev I.V."/>
            <person name="Hibbett D.S."/>
            <person name="Martin F."/>
            <person name="Nordberg H.P."/>
            <person name="Cantor M.N."/>
            <person name="Hua S.X."/>
        </authorList>
    </citation>
    <scope>NUCLEOTIDE SEQUENCE [LARGE SCALE GENOMIC DNA]</scope>
    <source>
        <strain evidence="2 3">MUT 4182</strain>
    </source>
</reference>
<organism evidence="2 3">
    <name type="scientific">Tulasnella calospora MUT 4182</name>
    <dbReference type="NCBI Taxonomy" id="1051891"/>
    <lineage>
        <taxon>Eukaryota</taxon>
        <taxon>Fungi</taxon>
        <taxon>Dikarya</taxon>
        <taxon>Basidiomycota</taxon>
        <taxon>Agaricomycotina</taxon>
        <taxon>Agaricomycetes</taxon>
        <taxon>Cantharellales</taxon>
        <taxon>Tulasnellaceae</taxon>
        <taxon>Tulasnella</taxon>
    </lineage>
</organism>
<keyword evidence="3" id="KW-1185">Reference proteome</keyword>
<name>A0A0C3LMH6_9AGAM</name>
<dbReference type="Gene3D" id="3.80.10.10">
    <property type="entry name" value="Ribonuclease Inhibitor"/>
    <property type="match status" value="1"/>
</dbReference>
<dbReference type="HOGENOM" id="CLU_532306_0_0_1"/>
<dbReference type="EMBL" id="KN823107">
    <property type="protein sequence ID" value="KIO22552.1"/>
    <property type="molecule type" value="Genomic_DNA"/>
</dbReference>
<feature type="domain" description="F-box" evidence="1">
    <location>
        <begin position="35"/>
        <end position="89"/>
    </location>
</feature>
<dbReference type="SUPFAM" id="SSF52047">
    <property type="entry name" value="RNI-like"/>
    <property type="match status" value="1"/>
</dbReference>
<dbReference type="InterPro" id="IPR032675">
    <property type="entry name" value="LRR_dom_sf"/>
</dbReference>
<gene>
    <name evidence="2" type="ORF">M407DRAFT_27950</name>
</gene>
<dbReference type="Gene3D" id="1.20.1280.50">
    <property type="match status" value="1"/>
</dbReference>
<dbReference type="STRING" id="1051891.A0A0C3LMH6"/>
<dbReference type="AlphaFoldDB" id="A0A0C3LMH6"/>
<dbReference type="SUPFAM" id="SSF81383">
    <property type="entry name" value="F-box domain"/>
    <property type="match status" value="1"/>
</dbReference>
<dbReference type="OrthoDB" id="3221235at2759"/>
<dbReference type="Proteomes" id="UP000054248">
    <property type="component" value="Unassembled WGS sequence"/>
</dbReference>
<reference evidence="3" key="2">
    <citation type="submission" date="2015-01" db="EMBL/GenBank/DDBJ databases">
        <title>Evolutionary Origins and Diversification of the Mycorrhizal Mutualists.</title>
        <authorList>
            <consortium name="DOE Joint Genome Institute"/>
            <consortium name="Mycorrhizal Genomics Consortium"/>
            <person name="Kohler A."/>
            <person name="Kuo A."/>
            <person name="Nagy L.G."/>
            <person name="Floudas D."/>
            <person name="Copeland A."/>
            <person name="Barry K.W."/>
            <person name="Cichocki N."/>
            <person name="Veneault-Fourrey C."/>
            <person name="LaButti K."/>
            <person name="Lindquist E.A."/>
            <person name="Lipzen A."/>
            <person name="Lundell T."/>
            <person name="Morin E."/>
            <person name="Murat C."/>
            <person name="Riley R."/>
            <person name="Ohm R."/>
            <person name="Sun H."/>
            <person name="Tunlid A."/>
            <person name="Henrissat B."/>
            <person name="Grigoriev I.V."/>
            <person name="Hibbett D.S."/>
            <person name="Martin F."/>
        </authorList>
    </citation>
    <scope>NUCLEOTIDE SEQUENCE [LARGE SCALE GENOMIC DNA]</scope>
    <source>
        <strain evidence="3">MUT 4182</strain>
    </source>
</reference>
<proteinExistence type="predicted"/>
<dbReference type="InterPro" id="IPR001810">
    <property type="entry name" value="F-box_dom"/>
</dbReference>
<evidence type="ECO:0000259" key="1">
    <source>
        <dbReference type="Pfam" id="PF12937"/>
    </source>
</evidence>
<dbReference type="Pfam" id="PF12937">
    <property type="entry name" value="F-box-like"/>
    <property type="match status" value="1"/>
</dbReference>
<sequence length="556" mass="62762">MTGTQVTDTEMQFDSKNGASESINQLRHLNDTPVINQLPIELLLWILESVLAPWYYGYGPIYYGHLCALSEVCSHWYSIVQHSPQLWTTVPGNIREEGLRKVLDRSSGKLLHVEYGSQLGYRLQYDVPHFVDFVGAVSSTTRRWRTFILDPSDHPGDRPGDFLQFPAPNLERLEIRNDFGWEMEDVELFGGICPNLKHIDLNRAEFNWSQTAFKGLETLKLSEVTFNSIETILDVIRDIPQLKTLDIHYCYVSEKLPSNTQPVSLPNLQFLRAEFYEFDSNDGLPYLTELFLRHISVPPQCPLYTSLAEIKDKGDSFVATFCEWLFGRQTKEVFQGVESVKLGFDLKNDAHGAVNLELFSGSTSIKGGTRGLGKDFQYVLKYIQGIFQQSHVSEPFTTLKLIGCGFGLFNDSRLIGPIKDLPPITCLELEQPSPGRSEDVDWSEDADWSEAAEVNEGVESSEDVHDGSVLCTASPFSTVKSLILREVSPDDILGIVLEALGDPQARSHSMSQFRLGKLDYVEVHVDENDFTKVEAVVEVLRNDPRIGKVDLYVTLY</sequence>
<evidence type="ECO:0000313" key="2">
    <source>
        <dbReference type="EMBL" id="KIO22552.1"/>
    </source>
</evidence>
<dbReference type="InterPro" id="IPR036047">
    <property type="entry name" value="F-box-like_dom_sf"/>
</dbReference>
<accession>A0A0C3LMH6</accession>